<dbReference type="Gramene" id="TraesCS3B02G056100.2">
    <property type="protein sequence ID" value="TraesCS3B02G056100.2"/>
    <property type="gene ID" value="TraesCS3B02G056100"/>
</dbReference>
<evidence type="ECO:0000256" key="9">
    <source>
        <dbReference type="ARBA" id="ARBA00022989"/>
    </source>
</evidence>
<keyword evidence="4 13" id="KW-0812">Transmembrane</keyword>
<keyword evidence="6 12" id="KW-0547">Nucleotide-binding</keyword>
<evidence type="ECO:0000256" key="6">
    <source>
        <dbReference type="ARBA" id="ARBA00022741"/>
    </source>
</evidence>
<evidence type="ECO:0000313" key="16">
    <source>
        <dbReference type="EnsemblPlants" id="TraesCS3B02G056100.2"/>
    </source>
</evidence>
<dbReference type="Proteomes" id="UP000019116">
    <property type="component" value="Chromosome 3B"/>
</dbReference>
<dbReference type="Gene3D" id="3.30.200.20">
    <property type="entry name" value="Phosphorylase Kinase, domain 1"/>
    <property type="match status" value="1"/>
</dbReference>
<dbReference type="GO" id="GO:0005524">
    <property type="term" value="F:ATP binding"/>
    <property type="evidence" value="ECO:0007669"/>
    <property type="project" value="UniProtKB-UniRule"/>
</dbReference>
<dbReference type="Pfam" id="PF13947">
    <property type="entry name" value="GUB_WAK_bind"/>
    <property type="match status" value="1"/>
</dbReference>
<evidence type="ECO:0000256" key="5">
    <source>
        <dbReference type="ARBA" id="ARBA00022729"/>
    </source>
</evidence>
<keyword evidence="8 12" id="KW-0067">ATP-binding</keyword>
<evidence type="ECO:0000256" key="1">
    <source>
        <dbReference type="ARBA" id="ARBA00004479"/>
    </source>
</evidence>
<evidence type="ECO:0000259" key="15">
    <source>
        <dbReference type="PROSITE" id="PS50011"/>
    </source>
</evidence>
<dbReference type="CDD" id="cd14066">
    <property type="entry name" value="STKc_IRAK"/>
    <property type="match status" value="1"/>
</dbReference>
<evidence type="ECO:0000256" key="13">
    <source>
        <dbReference type="SAM" id="Phobius"/>
    </source>
</evidence>
<evidence type="ECO:0000256" key="3">
    <source>
        <dbReference type="ARBA" id="ARBA00022679"/>
    </source>
</evidence>
<dbReference type="Gramene" id="TraesCS3B03G0126900.2">
    <property type="protein sequence ID" value="TraesCS3B03G0126900.2.CDS"/>
    <property type="gene ID" value="TraesCS3B03G0126900"/>
</dbReference>
<evidence type="ECO:0000256" key="11">
    <source>
        <dbReference type="ARBA" id="ARBA00023180"/>
    </source>
</evidence>
<evidence type="ECO:0000256" key="4">
    <source>
        <dbReference type="ARBA" id="ARBA00022692"/>
    </source>
</evidence>
<evidence type="ECO:0000313" key="17">
    <source>
        <dbReference type="Proteomes" id="UP000019116"/>
    </source>
</evidence>
<keyword evidence="17" id="KW-1185">Reference proteome</keyword>
<evidence type="ECO:0000256" key="14">
    <source>
        <dbReference type="SAM" id="SignalP"/>
    </source>
</evidence>
<dbReference type="SUPFAM" id="SSF56112">
    <property type="entry name" value="Protein kinase-like (PK-like)"/>
    <property type="match status" value="1"/>
</dbReference>
<dbReference type="PROSITE" id="PS50011">
    <property type="entry name" value="PROTEIN_KINASE_DOM"/>
    <property type="match status" value="1"/>
</dbReference>
<keyword evidence="5 14" id="KW-0732">Signal</keyword>
<dbReference type="PROSITE" id="PS00107">
    <property type="entry name" value="PROTEIN_KINASE_ATP"/>
    <property type="match status" value="1"/>
</dbReference>
<dbReference type="InterPro" id="IPR008271">
    <property type="entry name" value="Ser/Thr_kinase_AS"/>
</dbReference>
<evidence type="ECO:0000256" key="2">
    <source>
        <dbReference type="ARBA" id="ARBA00022527"/>
    </source>
</evidence>
<keyword evidence="10 13" id="KW-0472">Membrane</keyword>
<dbReference type="EnsemblPlants" id="TraesCS3B02G056100.2">
    <property type="protein sequence ID" value="TraesCS3B02G056100.2"/>
    <property type="gene ID" value="TraesCS3B02G056100"/>
</dbReference>
<reference evidence="16" key="2">
    <citation type="submission" date="2018-10" db="UniProtKB">
        <authorList>
            <consortium name="EnsemblPlants"/>
        </authorList>
    </citation>
    <scope>IDENTIFICATION</scope>
</reference>
<evidence type="ECO:0000256" key="8">
    <source>
        <dbReference type="ARBA" id="ARBA00022840"/>
    </source>
</evidence>
<dbReference type="InterPro" id="IPR000719">
    <property type="entry name" value="Prot_kinase_dom"/>
</dbReference>
<reference evidence="16" key="1">
    <citation type="submission" date="2018-08" db="EMBL/GenBank/DDBJ databases">
        <authorList>
            <person name="Rossello M."/>
        </authorList>
    </citation>
    <scope>NUCLEOTIDE SEQUENCE [LARGE SCALE GENOMIC DNA]</scope>
    <source>
        <strain evidence="16">cv. Chinese Spring</strain>
    </source>
</reference>
<feature type="chain" id="PRO_5017355728" description="Protein kinase domain-containing protein" evidence="14">
    <location>
        <begin position="21"/>
        <end position="615"/>
    </location>
</feature>
<dbReference type="InterPro" id="IPR011009">
    <property type="entry name" value="Kinase-like_dom_sf"/>
</dbReference>
<feature type="transmembrane region" description="Helical" evidence="13">
    <location>
        <begin position="223"/>
        <end position="244"/>
    </location>
</feature>
<keyword evidence="11" id="KW-0325">Glycoprotein</keyword>
<dbReference type="FunFam" id="1.10.510.10:FF:000590">
    <property type="entry name" value="PR5-like receptor kinase"/>
    <property type="match status" value="1"/>
</dbReference>
<comment type="subcellular location">
    <subcellularLocation>
        <location evidence="1">Membrane</location>
        <topology evidence="1">Single-pass type I membrane protein</topology>
    </subcellularLocation>
</comment>
<keyword evidence="9 13" id="KW-1133">Transmembrane helix</keyword>
<name>A0A3B6FIK4_WHEAT</name>
<dbReference type="InterPro" id="IPR025287">
    <property type="entry name" value="WAK_GUB"/>
</dbReference>
<dbReference type="PANTHER" id="PTHR27009">
    <property type="entry name" value="RUST RESISTANCE KINASE LR10-RELATED"/>
    <property type="match status" value="1"/>
</dbReference>
<feature type="domain" description="Protein kinase" evidence="15">
    <location>
        <begin position="292"/>
        <end position="564"/>
    </location>
</feature>
<feature type="binding site" evidence="12">
    <location>
        <position position="320"/>
    </location>
    <ligand>
        <name>ATP</name>
        <dbReference type="ChEBI" id="CHEBI:30616"/>
    </ligand>
</feature>
<keyword evidence="7" id="KW-0418">Kinase</keyword>
<sequence length="615" mass="68669">MACCWLLVFVWVWWLPFMFAGGKEQQGEGCSAERCGNLTISDPFWLTDLETGRSCGSLDFEVNCNNSIPVLRSSGSTGLSGFAIKDILHEERSLHVVDLHKEEDFNVSNGCHFPRWNTSRKLGHPFKVNPINLNLIFYNCTKTVALVEVRCVNTSNAFVCAGVRYYMTGGYAGYALEGCDAIVVPVLGSLGEVNASNYKRLISDGFVLTWDPPPARSKKKAKIILIGITSAAATFLFACLYVLICHRKRKGLWFLLCKTSSKTEKKYEAMIVSYGSLAPKRYMYSEVMKITSSRNNQLGKGGYGVVFKGRLHNGRLVAVKFLHDCKGNGDEFVNEVMSIGRTSHVNIVSLFGFCLEGSKRALIYEYMPNGSLDKYIYSENPKEILGWERLYAIALGIARGLEYLHHSCNTRIVHFDIKPQNILLDKDFNPKIADFGLAKLCHTKESKLSMTGARGTIGFIAPEVHSRTFGVVSTKSDVYSYGMMLLEMVGGRRNVKSAVAKSSEKYFPDWIYDHFAQDDGLQACEVTGETEEIARKMTLIGLWCVQILPAYRPTITKVLEMFEISSDDMDMPPKQNFSGLLESSAHNMDVQSSSSNRSEEISLVNSKILQQSPTL</sequence>
<keyword evidence="3" id="KW-0808">Transferase</keyword>
<protein>
    <recommendedName>
        <fullName evidence="15">Protein kinase domain-containing protein</fullName>
    </recommendedName>
</protein>
<dbReference type="GO" id="GO:0004674">
    <property type="term" value="F:protein serine/threonine kinase activity"/>
    <property type="evidence" value="ECO:0007669"/>
    <property type="project" value="UniProtKB-KW"/>
</dbReference>
<keyword evidence="2" id="KW-0723">Serine/threonine-protein kinase</keyword>
<dbReference type="GO" id="GO:0030247">
    <property type="term" value="F:polysaccharide binding"/>
    <property type="evidence" value="ECO:0007669"/>
    <property type="project" value="InterPro"/>
</dbReference>
<evidence type="ECO:0000256" key="7">
    <source>
        <dbReference type="ARBA" id="ARBA00022777"/>
    </source>
</evidence>
<evidence type="ECO:0000256" key="10">
    <source>
        <dbReference type="ARBA" id="ARBA00023136"/>
    </source>
</evidence>
<dbReference type="GO" id="GO:0016020">
    <property type="term" value="C:membrane"/>
    <property type="evidence" value="ECO:0007669"/>
    <property type="project" value="UniProtKB-SubCell"/>
</dbReference>
<evidence type="ECO:0000256" key="12">
    <source>
        <dbReference type="PROSITE-ProRule" id="PRU10141"/>
    </source>
</evidence>
<organism evidence="16">
    <name type="scientific">Triticum aestivum</name>
    <name type="common">Wheat</name>
    <dbReference type="NCBI Taxonomy" id="4565"/>
    <lineage>
        <taxon>Eukaryota</taxon>
        <taxon>Viridiplantae</taxon>
        <taxon>Streptophyta</taxon>
        <taxon>Embryophyta</taxon>
        <taxon>Tracheophyta</taxon>
        <taxon>Spermatophyta</taxon>
        <taxon>Magnoliopsida</taxon>
        <taxon>Liliopsida</taxon>
        <taxon>Poales</taxon>
        <taxon>Poaceae</taxon>
        <taxon>BOP clade</taxon>
        <taxon>Pooideae</taxon>
        <taxon>Triticodae</taxon>
        <taxon>Triticeae</taxon>
        <taxon>Triticinae</taxon>
        <taxon>Triticum</taxon>
    </lineage>
</organism>
<dbReference type="Pfam" id="PF00069">
    <property type="entry name" value="Pkinase"/>
    <property type="match status" value="1"/>
</dbReference>
<feature type="signal peptide" evidence="14">
    <location>
        <begin position="1"/>
        <end position="20"/>
    </location>
</feature>
<accession>A0A3B6FIK4</accession>
<dbReference type="SMART" id="SM00220">
    <property type="entry name" value="S_TKc"/>
    <property type="match status" value="1"/>
</dbReference>
<dbReference type="PROSITE" id="PS00108">
    <property type="entry name" value="PROTEIN_KINASE_ST"/>
    <property type="match status" value="1"/>
</dbReference>
<gene>
    <name evidence="16" type="primary">LOC123068436</name>
</gene>
<dbReference type="InterPro" id="IPR017441">
    <property type="entry name" value="Protein_kinase_ATP_BS"/>
</dbReference>
<dbReference type="SMR" id="A0A3B6FIK4"/>
<dbReference type="Gene3D" id="1.10.510.10">
    <property type="entry name" value="Transferase(Phosphotransferase) domain 1"/>
    <property type="match status" value="1"/>
</dbReference>
<dbReference type="InterPro" id="IPR045874">
    <property type="entry name" value="LRK10/LRL21-25-like"/>
</dbReference>
<proteinExistence type="predicted"/>
<dbReference type="AlphaFoldDB" id="A0A3B6FIK4"/>